<protein>
    <submittedName>
        <fullName evidence="4">Zinc-binding dehydrogenase</fullName>
    </submittedName>
</protein>
<sequence length="352" mass="37718">MSQSNKNQAVEGTNQGFALQLLENPEATFSERIKLAEKPVASLKPGQVLVKVLAAPVNPSDLVYLMGKYGIPPVEGAFAGFEACGEVIAANAGLYGAWLKGKRVAIFATPGLDGVWANYCVTGAQYCVPVRKELTDEQAATMVVNPCTSVCLVERAEALGAKALVINAAASQVGKGVIRYAKQRGLKTIATVRSANNIPSLEALGADLVLDTTSADFKASLKKAAKSMRAKVLLDAVADRDTPRNLGVMPNGSTAIVYGRLTETHDPLGGYFSVADVIFRDVKIEGFWLSTYIKRSNPLAIYRLTRKVQKLFAAGIFDTDIYGTFDFNGFPAALEHYAEHKSDGKVILRPNG</sequence>
<keyword evidence="5" id="KW-1185">Reference proteome</keyword>
<feature type="domain" description="Enoyl reductase (ER)" evidence="3">
    <location>
        <begin position="28"/>
        <end position="348"/>
    </location>
</feature>
<dbReference type="Proteomes" id="UP000317839">
    <property type="component" value="Unassembled WGS sequence"/>
</dbReference>
<dbReference type="SUPFAM" id="SSF51735">
    <property type="entry name" value="NAD(P)-binding Rossmann-fold domains"/>
    <property type="match status" value="1"/>
</dbReference>
<evidence type="ECO:0000256" key="2">
    <source>
        <dbReference type="ARBA" id="ARBA00023002"/>
    </source>
</evidence>
<dbReference type="Gene3D" id="3.40.50.720">
    <property type="entry name" value="NAD(P)-binding Rossmann-like Domain"/>
    <property type="match status" value="1"/>
</dbReference>
<dbReference type="OrthoDB" id="9788224at2"/>
<dbReference type="InterPro" id="IPR011032">
    <property type="entry name" value="GroES-like_sf"/>
</dbReference>
<keyword evidence="1" id="KW-0521">NADP</keyword>
<proteinExistence type="predicted"/>
<evidence type="ECO:0000313" key="5">
    <source>
        <dbReference type="Proteomes" id="UP000317839"/>
    </source>
</evidence>
<evidence type="ECO:0000256" key="1">
    <source>
        <dbReference type="ARBA" id="ARBA00022857"/>
    </source>
</evidence>
<gene>
    <name evidence="4" type="ORF">FLL45_15135</name>
</gene>
<organism evidence="4 5">
    <name type="scientific">Aliikangiella marina</name>
    <dbReference type="NCBI Taxonomy" id="1712262"/>
    <lineage>
        <taxon>Bacteria</taxon>
        <taxon>Pseudomonadati</taxon>
        <taxon>Pseudomonadota</taxon>
        <taxon>Gammaproteobacteria</taxon>
        <taxon>Oceanospirillales</taxon>
        <taxon>Pleioneaceae</taxon>
        <taxon>Aliikangiella</taxon>
    </lineage>
</organism>
<dbReference type="InterPro" id="IPR013154">
    <property type="entry name" value="ADH-like_N"/>
</dbReference>
<dbReference type="InterPro" id="IPR020843">
    <property type="entry name" value="ER"/>
</dbReference>
<dbReference type="GO" id="GO:0070402">
    <property type="term" value="F:NADPH binding"/>
    <property type="evidence" value="ECO:0007669"/>
    <property type="project" value="TreeGrafter"/>
</dbReference>
<name>A0A545T6F0_9GAMM</name>
<dbReference type="EMBL" id="VIKR01000004">
    <property type="protein sequence ID" value="TQV72801.1"/>
    <property type="molecule type" value="Genomic_DNA"/>
</dbReference>
<dbReference type="InterPro" id="IPR013149">
    <property type="entry name" value="ADH-like_C"/>
</dbReference>
<dbReference type="Gene3D" id="3.90.180.10">
    <property type="entry name" value="Medium-chain alcohol dehydrogenases, catalytic domain"/>
    <property type="match status" value="1"/>
</dbReference>
<evidence type="ECO:0000259" key="3">
    <source>
        <dbReference type="SMART" id="SM00829"/>
    </source>
</evidence>
<evidence type="ECO:0000313" key="4">
    <source>
        <dbReference type="EMBL" id="TQV72801.1"/>
    </source>
</evidence>
<reference evidence="4 5" key="1">
    <citation type="submission" date="2019-06" db="EMBL/GenBank/DDBJ databases">
        <title>Draft genome of Aliikangiella marina GYP-15.</title>
        <authorList>
            <person name="Wang G."/>
        </authorList>
    </citation>
    <scope>NUCLEOTIDE SEQUENCE [LARGE SCALE GENOMIC DNA]</scope>
    <source>
        <strain evidence="4 5">GYP-15</strain>
    </source>
</reference>
<dbReference type="PANTHER" id="PTHR48106:SF18">
    <property type="entry name" value="QUINONE OXIDOREDUCTASE PIG3"/>
    <property type="match status" value="1"/>
</dbReference>
<dbReference type="PANTHER" id="PTHR48106">
    <property type="entry name" value="QUINONE OXIDOREDUCTASE PIG3-RELATED"/>
    <property type="match status" value="1"/>
</dbReference>
<dbReference type="RefSeq" id="WP_142942912.1">
    <property type="nucleotide sequence ID" value="NZ_VIKR01000004.1"/>
</dbReference>
<dbReference type="AlphaFoldDB" id="A0A545T6F0"/>
<dbReference type="SUPFAM" id="SSF50129">
    <property type="entry name" value="GroES-like"/>
    <property type="match status" value="1"/>
</dbReference>
<dbReference type="Pfam" id="PF08240">
    <property type="entry name" value="ADH_N"/>
    <property type="match status" value="1"/>
</dbReference>
<dbReference type="SMART" id="SM00829">
    <property type="entry name" value="PKS_ER"/>
    <property type="match status" value="1"/>
</dbReference>
<comment type="caution">
    <text evidence="4">The sequence shown here is derived from an EMBL/GenBank/DDBJ whole genome shotgun (WGS) entry which is preliminary data.</text>
</comment>
<dbReference type="GO" id="GO:0016651">
    <property type="term" value="F:oxidoreductase activity, acting on NAD(P)H"/>
    <property type="evidence" value="ECO:0007669"/>
    <property type="project" value="TreeGrafter"/>
</dbReference>
<dbReference type="Pfam" id="PF00107">
    <property type="entry name" value="ADH_zinc_N"/>
    <property type="match status" value="1"/>
</dbReference>
<accession>A0A545T6F0</accession>
<dbReference type="InterPro" id="IPR036291">
    <property type="entry name" value="NAD(P)-bd_dom_sf"/>
</dbReference>
<keyword evidence="2" id="KW-0560">Oxidoreductase</keyword>